<proteinExistence type="predicted"/>
<accession>A0A4R6UU74</accession>
<name>A0A4R6UU74_9GAMM</name>
<protein>
    <recommendedName>
        <fullName evidence="4">Peptidase S41-like protein</fullName>
    </recommendedName>
</protein>
<comment type="caution">
    <text evidence="2">The sequence shown here is derived from an EMBL/GenBank/DDBJ whole genome shotgun (WGS) entry which is preliminary data.</text>
</comment>
<keyword evidence="1" id="KW-0732">Signal</keyword>
<dbReference type="EMBL" id="SNYM01000004">
    <property type="protein sequence ID" value="TDQ49303.1"/>
    <property type="molecule type" value="Genomic_DNA"/>
</dbReference>
<dbReference type="AlphaFoldDB" id="A0A4R6UU74"/>
<sequence>MKNRHFQALLLALTFTCPTLFADGSTSSNREADLAIARDEFVLKSLSFSDDNRQKALKFLDDLQPQLNRLSNEAYLLAMLKTAAFAGNGHDMLITGKGWHPSQQLPLRLLWLRDGVLVTRAAPAHADLLGAVVESIDGHEPETIARDLQNYRGGPLAMVRWDITWLIEQAGMLHAMGLAKAPDRLQFRLRKADGSLIERSVLFVPKSAIPDGMRPHRQYSMQPNASEQQKGWQTMRVPTAEPWYLQQAELPYRLSTDDQLNALLLQLRLHFDTDGHSLSEFIEQAIAAIEKNSARHLIVDLRFDLGGNVDLTQPLRPVIAKHPFERIVVLTGPHTLSAGIIMAAELKQLGRERVTIIGDEVGDTLRFWSEGQQVCLPHSQYCFIRSTGVWDLQHGCAGEPACYGDRFDVRVESLKPDIYAPLTVAALRSGRDPAMEAAAELLNSR</sequence>
<feature type="chain" id="PRO_5020516178" description="Peptidase S41-like protein" evidence="1">
    <location>
        <begin position="23"/>
        <end position="445"/>
    </location>
</feature>
<evidence type="ECO:0008006" key="4">
    <source>
        <dbReference type="Google" id="ProtNLM"/>
    </source>
</evidence>
<dbReference type="Proteomes" id="UP000295375">
    <property type="component" value="Unassembled WGS sequence"/>
</dbReference>
<dbReference type="Gene3D" id="3.90.226.10">
    <property type="entry name" value="2-enoyl-CoA Hydratase, Chain A, domain 1"/>
    <property type="match status" value="1"/>
</dbReference>
<evidence type="ECO:0000256" key="1">
    <source>
        <dbReference type="SAM" id="SignalP"/>
    </source>
</evidence>
<gene>
    <name evidence="2" type="ORF">EV696_1047</name>
</gene>
<dbReference type="RefSeq" id="WP_133588779.1">
    <property type="nucleotide sequence ID" value="NZ_CP037953.1"/>
</dbReference>
<dbReference type="InterPro" id="IPR029045">
    <property type="entry name" value="ClpP/crotonase-like_dom_sf"/>
</dbReference>
<dbReference type="SUPFAM" id="SSF52096">
    <property type="entry name" value="ClpP/crotonase"/>
    <property type="match status" value="1"/>
</dbReference>
<evidence type="ECO:0000313" key="2">
    <source>
        <dbReference type="EMBL" id="TDQ49303.1"/>
    </source>
</evidence>
<keyword evidence="3" id="KW-1185">Reference proteome</keyword>
<reference evidence="2 3" key="1">
    <citation type="submission" date="2019-03" db="EMBL/GenBank/DDBJ databases">
        <title>Genomic Encyclopedia of Type Strains, Phase IV (KMG-IV): sequencing the most valuable type-strain genomes for metagenomic binning, comparative biology and taxonomic classification.</title>
        <authorList>
            <person name="Goeker M."/>
        </authorList>
    </citation>
    <scope>NUCLEOTIDE SEQUENCE [LARGE SCALE GENOMIC DNA]</scope>
    <source>
        <strain evidence="2 3">DSM 103792</strain>
    </source>
</reference>
<evidence type="ECO:0000313" key="3">
    <source>
        <dbReference type="Proteomes" id="UP000295375"/>
    </source>
</evidence>
<feature type="signal peptide" evidence="1">
    <location>
        <begin position="1"/>
        <end position="22"/>
    </location>
</feature>
<dbReference type="OrthoDB" id="9799367at2"/>
<organism evidence="2 3">
    <name type="scientific">Permianibacter aggregans</name>
    <dbReference type="NCBI Taxonomy" id="1510150"/>
    <lineage>
        <taxon>Bacteria</taxon>
        <taxon>Pseudomonadati</taxon>
        <taxon>Pseudomonadota</taxon>
        <taxon>Gammaproteobacteria</taxon>
        <taxon>Pseudomonadales</taxon>
        <taxon>Pseudomonadaceae</taxon>
        <taxon>Permianibacter</taxon>
    </lineage>
</organism>